<dbReference type="Proteomes" id="UP001321018">
    <property type="component" value="Unassembled WGS sequence"/>
</dbReference>
<sequence length="128" mass="14270">MTIHRANCEDCSWSFQGEDLVDVSDEMERHAQKEVGHDVDLERAVATDGGVNSNGGGSDACSSSASDTERGFYAGTTQAHCHHCDYDVPLNTATWLMWVHLLRHPRVFVRLLWNRYVSTGTKQSGESR</sequence>
<accession>A0AAP3E3H9</accession>
<evidence type="ECO:0000313" key="2">
    <source>
        <dbReference type="EMBL" id="MCU4743435.1"/>
    </source>
</evidence>
<name>A0AAP3E3H9_9EURY</name>
<comment type="caution">
    <text evidence="2">The sequence shown here is derived from an EMBL/GenBank/DDBJ whole genome shotgun (WGS) entry which is preliminary data.</text>
</comment>
<evidence type="ECO:0000313" key="3">
    <source>
        <dbReference type="Proteomes" id="UP001321018"/>
    </source>
</evidence>
<evidence type="ECO:0000256" key="1">
    <source>
        <dbReference type="SAM" id="MobiDB-lite"/>
    </source>
</evidence>
<dbReference type="AlphaFoldDB" id="A0AAP3E3H9"/>
<dbReference type="EMBL" id="JAOPKA010000015">
    <property type="protein sequence ID" value="MCU4743435.1"/>
    <property type="molecule type" value="Genomic_DNA"/>
</dbReference>
<reference evidence="2" key="1">
    <citation type="submission" date="2022-09" db="EMBL/GenBank/DDBJ databases">
        <title>Enrichment on poylsaccharides allowed isolation of novel metabolic and taxonomic groups of Haloarchaea.</title>
        <authorList>
            <person name="Sorokin D.Y."/>
            <person name="Elcheninov A.G."/>
            <person name="Khizhniak T.V."/>
            <person name="Kolganova T.V."/>
            <person name="Kublanov I.V."/>
        </authorList>
    </citation>
    <scope>NUCLEOTIDE SEQUENCE</scope>
    <source>
        <strain evidence="2">AArc-xg1-1</strain>
    </source>
</reference>
<protein>
    <submittedName>
        <fullName evidence="2">Uncharacterized protein</fullName>
    </submittedName>
</protein>
<organism evidence="2 3">
    <name type="scientific">Natronoglomus mannanivorans</name>
    <dbReference type="NCBI Taxonomy" id="2979990"/>
    <lineage>
        <taxon>Archaea</taxon>
        <taxon>Methanobacteriati</taxon>
        <taxon>Methanobacteriota</taxon>
        <taxon>Stenosarchaea group</taxon>
        <taxon>Halobacteria</taxon>
        <taxon>Halobacteriales</taxon>
        <taxon>Natrialbaceae</taxon>
        <taxon>Natronoglomus</taxon>
    </lineage>
</organism>
<gene>
    <name evidence="2" type="ORF">OB960_18780</name>
</gene>
<dbReference type="RefSeq" id="WP_338005254.1">
    <property type="nucleotide sequence ID" value="NZ_JAOPKA010000015.1"/>
</dbReference>
<feature type="region of interest" description="Disordered" evidence="1">
    <location>
        <begin position="46"/>
        <end position="67"/>
    </location>
</feature>
<proteinExistence type="predicted"/>